<evidence type="ECO:0000256" key="1">
    <source>
        <dbReference type="SAM" id="Phobius"/>
    </source>
</evidence>
<name>A0A8D8BUB6_CULPI</name>
<organism evidence="2">
    <name type="scientific">Culex pipiens</name>
    <name type="common">House mosquito</name>
    <dbReference type="NCBI Taxonomy" id="7175"/>
    <lineage>
        <taxon>Eukaryota</taxon>
        <taxon>Metazoa</taxon>
        <taxon>Ecdysozoa</taxon>
        <taxon>Arthropoda</taxon>
        <taxon>Hexapoda</taxon>
        <taxon>Insecta</taxon>
        <taxon>Pterygota</taxon>
        <taxon>Neoptera</taxon>
        <taxon>Endopterygota</taxon>
        <taxon>Diptera</taxon>
        <taxon>Nematocera</taxon>
        <taxon>Culicoidea</taxon>
        <taxon>Culicidae</taxon>
        <taxon>Culicinae</taxon>
        <taxon>Culicini</taxon>
        <taxon>Culex</taxon>
        <taxon>Culex</taxon>
    </lineage>
</organism>
<keyword evidence="1" id="KW-0472">Membrane</keyword>
<dbReference type="AlphaFoldDB" id="A0A8D8BUB6"/>
<dbReference type="EMBL" id="HBUE01091523">
    <property type="protein sequence ID" value="CAG6481817.1"/>
    <property type="molecule type" value="Transcribed_RNA"/>
</dbReference>
<sequence>MIFVCLQIWLTLFFSVFLCFWLCKWMPLRYYLLLCTILCFSSIFWVCRAPTWILICLYNTRSDIYWLFDSMLDFVNGFALDNYLQFYFHIFESKRSFSFFMYTVLHEFCVSFWAVCRRSVTQKLKRTKNTTSVVKTFGREREFDVFVCLYAHKSW</sequence>
<feature type="transmembrane region" description="Helical" evidence="1">
    <location>
        <begin position="6"/>
        <end position="23"/>
    </location>
</feature>
<feature type="transmembrane region" description="Helical" evidence="1">
    <location>
        <begin position="97"/>
        <end position="116"/>
    </location>
</feature>
<feature type="transmembrane region" description="Helical" evidence="1">
    <location>
        <begin position="30"/>
        <end position="55"/>
    </location>
</feature>
<keyword evidence="1" id="KW-0812">Transmembrane</keyword>
<accession>A0A8D8BUB6</accession>
<dbReference type="EMBL" id="HBUE01091522">
    <property type="protein sequence ID" value="CAG6481816.1"/>
    <property type="molecule type" value="Transcribed_RNA"/>
</dbReference>
<dbReference type="EMBL" id="HBUE01091524">
    <property type="protein sequence ID" value="CAG6481818.1"/>
    <property type="molecule type" value="Transcribed_RNA"/>
</dbReference>
<reference evidence="2" key="1">
    <citation type="submission" date="2021-05" db="EMBL/GenBank/DDBJ databases">
        <authorList>
            <person name="Alioto T."/>
            <person name="Alioto T."/>
            <person name="Gomez Garrido J."/>
        </authorList>
    </citation>
    <scope>NUCLEOTIDE SEQUENCE</scope>
</reference>
<evidence type="ECO:0000313" key="2">
    <source>
        <dbReference type="EMBL" id="CAG6481816.1"/>
    </source>
</evidence>
<keyword evidence="1" id="KW-1133">Transmembrane helix</keyword>
<proteinExistence type="predicted"/>
<protein>
    <submittedName>
        <fullName evidence="2">(northern house mosquito) hypothetical protein</fullName>
    </submittedName>
</protein>